<keyword evidence="1" id="KW-0472">Membrane</keyword>
<dbReference type="Gene3D" id="2.60.120.10">
    <property type="entry name" value="Jelly Rolls"/>
    <property type="match status" value="1"/>
</dbReference>
<feature type="non-terminal residue" evidence="3">
    <location>
        <position position="1"/>
    </location>
</feature>
<dbReference type="EMBL" id="BART01009842">
    <property type="protein sequence ID" value="GAG81684.1"/>
    <property type="molecule type" value="Genomic_DNA"/>
</dbReference>
<protein>
    <recommendedName>
        <fullName evidence="2">Cyclic nucleotide-binding domain-containing protein</fullName>
    </recommendedName>
</protein>
<proteinExistence type="predicted"/>
<evidence type="ECO:0000313" key="3">
    <source>
        <dbReference type="EMBL" id="GAG81684.1"/>
    </source>
</evidence>
<evidence type="ECO:0000259" key="2">
    <source>
        <dbReference type="PROSITE" id="PS50042"/>
    </source>
</evidence>
<feature type="transmembrane region" description="Helical" evidence="1">
    <location>
        <begin position="247"/>
        <end position="266"/>
    </location>
</feature>
<reference evidence="3" key="1">
    <citation type="journal article" date="2014" name="Front. Microbiol.">
        <title>High frequency of phylogenetically diverse reductive dehalogenase-homologous genes in deep subseafloor sedimentary metagenomes.</title>
        <authorList>
            <person name="Kawai M."/>
            <person name="Futagami T."/>
            <person name="Toyoda A."/>
            <person name="Takaki Y."/>
            <person name="Nishi S."/>
            <person name="Hori S."/>
            <person name="Arai W."/>
            <person name="Tsubouchi T."/>
            <person name="Morono Y."/>
            <person name="Uchiyama I."/>
            <person name="Ito T."/>
            <person name="Fujiyama A."/>
            <person name="Inagaki F."/>
            <person name="Takami H."/>
        </authorList>
    </citation>
    <scope>NUCLEOTIDE SEQUENCE</scope>
    <source>
        <strain evidence="3">Expedition CK06-06</strain>
    </source>
</reference>
<keyword evidence="1" id="KW-1133">Transmembrane helix</keyword>
<dbReference type="InterPro" id="IPR018490">
    <property type="entry name" value="cNMP-bd_dom_sf"/>
</dbReference>
<feature type="transmembrane region" description="Helical" evidence="1">
    <location>
        <begin position="216"/>
        <end position="235"/>
    </location>
</feature>
<dbReference type="InterPro" id="IPR014710">
    <property type="entry name" value="RmlC-like_jellyroll"/>
</dbReference>
<evidence type="ECO:0000256" key="1">
    <source>
        <dbReference type="SAM" id="Phobius"/>
    </source>
</evidence>
<sequence>RVLIQPHDEGGGGIESSILSKGEAFGEMALVTGLPPIARAEAVDNTVVWEIHKDDFNEVVAVSPGLQSKLSHLASHGHKESPVKGISKKKSNDWLQAASQNLDSEVGNPTEAEIMHAAHSQKSGGSNVALAIWLGIALDGIPESLVIGGSMEGASISMALVGGLFLANFPESMSSASVMKKQGSPAILIIGMWASLMIMTAVGAAMGNVFIADAPLHLRALLEGLAAGAMLAMIAQTMLPEAFEHGGWLTGLMTVIGFLAAIWMGTFGH</sequence>
<dbReference type="CDD" id="cd00038">
    <property type="entry name" value="CAP_ED"/>
    <property type="match status" value="1"/>
</dbReference>
<dbReference type="InterPro" id="IPR000595">
    <property type="entry name" value="cNMP-bd_dom"/>
</dbReference>
<keyword evidence="1" id="KW-0812">Transmembrane</keyword>
<accession>X1AI27</accession>
<organism evidence="3">
    <name type="scientific">marine sediment metagenome</name>
    <dbReference type="NCBI Taxonomy" id="412755"/>
    <lineage>
        <taxon>unclassified sequences</taxon>
        <taxon>metagenomes</taxon>
        <taxon>ecological metagenomes</taxon>
    </lineage>
</organism>
<feature type="transmembrane region" description="Helical" evidence="1">
    <location>
        <begin position="187"/>
        <end position="210"/>
    </location>
</feature>
<dbReference type="SUPFAM" id="SSF51206">
    <property type="entry name" value="cAMP-binding domain-like"/>
    <property type="match status" value="1"/>
</dbReference>
<feature type="domain" description="Cyclic nucleotide-binding" evidence="2">
    <location>
        <begin position="1"/>
        <end position="60"/>
    </location>
</feature>
<dbReference type="AlphaFoldDB" id="X1AI27"/>
<dbReference type="PROSITE" id="PS50042">
    <property type="entry name" value="CNMP_BINDING_3"/>
    <property type="match status" value="1"/>
</dbReference>
<name>X1AI27_9ZZZZ</name>
<gene>
    <name evidence="3" type="ORF">S01H4_21672</name>
</gene>
<dbReference type="Pfam" id="PF00027">
    <property type="entry name" value="cNMP_binding"/>
    <property type="match status" value="1"/>
</dbReference>
<comment type="caution">
    <text evidence="3">The sequence shown here is derived from an EMBL/GenBank/DDBJ whole genome shotgun (WGS) entry which is preliminary data.</text>
</comment>